<reference evidence="1 2" key="2">
    <citation type="submission" date="2018-11" db="EMBL/GenBank/DDBJ databases">
        <authorList>
            <consortium name="Pathogen Informatics"/>
        </authorList>
    </citation>
    <scope>NUCLEOTIDE SEQUENCE [LARGE SCALE GENOMIC DNA]</scope>
</reference>
<evidence type="ECO:0000313" key="1">
    <source>
        <dbReference type="EMBL" id="VDK26490.1"/>
    </source>
</evidence>
<dbReference type="Proteomes" id="UP000282613">
    <property type="component" value="Unassembled WGS sequence"/>
</dbReference>
<dbReference type="EMBL" id="UYRS01003763">
    <property type="protein sequence ID" value="VDK26490.1"/>
    <property type="molecule type" value="Genomic_DNA"/>
</dbReference>
<evidence type="ECO:0000313" key="2">
    <source>
        <dbReference type="Proteomes" id="UP000282613"/>
    </source>
</evidence>
<gene>
    <name evidence="1" type="ORF">TASK_LOCUS2881</name>
</gene>
<accession>A0A0R3VZN6</accession>
<dbReference type="Pfam" id="PF00071">
    <property type="entry name" value="Ras"/>
    <property type="match status" value="1"/>
</dbReference>
<dbReference type="GO" id="GO:0005525">
    <property type="term" value="F:GTP binding"/>
    <property type="evidence" value="ECO:0007669"/>
    <property type="project" value="InterPro"/>
</dbReference>
<dbReference type="STRING" id="60517.A0A0R3VZN6"/>
<reference evidence="3" key="1">
    <citation type="submission" date="2017-02" db="UniProtKB">
        <authorList>
            <consortium name="WormBaseParasite"/>
        </authorList>
    </citation>
    <scope>IDENTIFICATION</scope>
</reference>
<dbReference type="OrthoDB" id="8830751at2759"/>
<dbReference type="WBParaSite" id="TASK_0000288001-mRNA-1">
    <property type="protein sequence ID" value="TASK_0000288001-mRNA-1"/>
    <property type="gene ID" value="TASK_0000288001"/>
</dbReference>
<organism evidence="3">
    <name type="scientific">Taenia asiatica</name>
    <name type="common">Asian tapeworm</name>
    <dbReference type="NCBI Taxonomy" id="60517"/>
    <lineage>
        <taxon>Eukaryota</taxon>
        <taxon>Metazoa</taxon>
        <taxon>Spiralia</taxon>
        <taxon>Lophotrochozoa</taxon>
        <taxon>Platyhelminthes</taxon>
        <taxon>Cestoda</taxon>
        <taxon>Eucestoda</taxon>
        <taxon>Cyclophyllidea</taxon>
        <taxon>Taeniidae</taxon>
        <taxon>Taenia</taxon>
    </lineage>
</organism>
<proteinExistence type="predicted"/>
<dbReference type="InterPro" id="IPR027417">
    <property type="entry name" value="P-loop_NTPase"/>
</dbReference>
<dbReference type="Gene3D" id="3.40.50.300">
    <property type="entry name" value="P-loop containing nucleotide triphosphate hydrolases"/>
    <property type="match status" value="1"/>
</dbReference>
<dbReference type="SUPFAM" id="SSF52540">
    <property type="entry name" value="P-loop containing nucleoside triphosphate hydrolases"/>
    <property type="match status" value="1"/>
</dbReference>
<evidence type="ECO:0000313" key="3">
    <source>
        <dbReference type="WBParaSite" id="TASK_0000288001-mRNA-1"/>
    </source>
</evidence>
<sequence>MPIIRPAIGTDKARLNGGLALAKEINAIRYLECSALTQTGLKAVFDEAIRAVLIPHTKLNKRTCSIV</sequence>
<dbReference type="AlphaFoldDB" id="A0A0R3VZN6"/>
<dbReference type="GO" id="GO:0003924">
    <property type="term" value="F:GTPase activity"/>
    <property type="evidence" value="ECO:0007669"/>
    <property type="project" value="InterPro"/>
</dbReference>
<name>A0A0R3VZN6_TAEAS</name>
<protein>
    <submittedName>
        <fullName evidence="3">Transposase</fullName>
    </submittedName>
</protein>
<dbReference type="InterPro" id="IPR001806">
    <property type="entry name" value="Small_GTPase"/>
</dbReference>
<keyword evidence="2" id="KW-1185">Reference proteome</keyword>